<evidence type="ECO:0000313" key="1">
    <source>
        <dbReference type="EMBL" id="SDF82951.1"/>
    </source>
</evidence>
<dbReference type="EMBL" id="FNBK01000010">
    <property type="protein sequence ID" value="SDF82951.1"/>
    <property type="molecule type" value="Genomic_DNA"/>
</dbReference>
<reference evidence="2" key="1">
    <citation type="submission" date="2016-10" db="EMBL/GenBank/DDBJ databases">
        <authorList>
            <person name="Varghese N."/>
            <person name="Submissions S."/>
        </authorList>
    </citation>
    <scope>NUCLEOTIDE SEQUENCE [LARGE SCALE GENOMIC DNA]</scope>
    <source>
        <strain evidence="2">IBRC-M 10760</strain>
    </source>
</reference>
<gene>
    <name evidence="1" type="ORF">SAMN05216218_11035</name>
</gene>
<keyword evidence="2" id="KW-1185">Reference proteome</keyword>
<organism evidence="1 2">
    <name type="scientific">Halorientalis regularis</name>
    <dbReference type="NCBI Taxonomy" id="660518"/>
    <lineage>
        <taxon>Archaea</taxon>
        <taxon>Methanobacteriati</taxon>
        <taxon>Methanobacteriota</taxon>
        <taxon>Stenosarchaea group</taxon>
        <taxon>Halobacteria</taxon>
        <taxon>Halobacteriales</taxon>
        <taxon>Haloarculaceae</taxon>
        <taxon>Halorientalis</taxon>
    </lineage>
</organism>
<dbReference type="Proteomes" id="UP000199076">
    <property type="component" value="Unassembled WGS sequence"/>
</dbReference>
<dbReference type="AlphaFoldDB" id="A0A1G7P9R4"/>
<dbReference type="RefSeq" id="WP_092693238.1">
    <property type="nucleotide sequence ID" value="NZ_FNBK01000010.1"/>
</dbReference>
<name>A0A1G7P9R4_9EURY</name>
<protein>
    <submittedName>
        <fullName evidence="1">Uncharacterized protein</fullName>
    </submittedName>
</protein>
<dbReference type="OrthoDB" id="227930at2157"/>
<sequence length="94" mass="10545">MGSITLFTTSEYEPQAFDAVLFRDGLVVCVRADEESVRLVPIDKVNHVDGDAEDVLVETEIPESFYGGAEYGFAEVEQFPDLQAHLEDIEREAY</sequence>
<accession>A0A1G7P9R4</accession>
<proteinExistence type="predicted"/>
<dbReference type="STRING" id="660518.SAMN05216218_11035"/>
<evidence type="ECO:0000313" key="2">
    <source>
        <dbReference type="Proteomes" id="UP000199076"/>
    </source>
</evidence>